<dbReference type="Pfam" id="PF13439">
    <property type="entry name" value="Glyco_transf_4"/>
    <property type="match status" value="1"/>
</dbReference>
<dbReference type="Pfam" id="PF13692">
    <property type="entry name" value="Glyco_trans_1_4"/>
    <property type="match status" value="1"/>
</dbReference>
<dbReference type="InterPro" id="IPR028098">
    <property type="entry name" value="Glyco_trans_4-like_N"/>
</dbReference>
<proteinExistence type="predicted"/>
<reference evidence="2 3" key="1">
    <citation type="submission" date="2018-04" db="EMBL/GenBank/DDBJ databases">
        <title>Genomic Encyclopedia of Type Strains, Phase III (KMG-III): the genomes of soil and plant-associated and newly described type strains.</title>
        <authorList>
            <person name="Whitman W."/>
        </authorList>
    </citation>
    <scope>NUCLEOTIDE SEQUENCE [LARGE SCALE GENOMIC DNA]</scope>
    <source>
        <strain evidence="2 3">JA192</strain>
    </source>
</reference>
<evidence type="ECO:0000313" key="2">
    <source>
        <dbReference type="EMBL" id="PTM75581.1"/>
    </source>
</evidence>
<dbReference type="SUPFAM" id="SSF53756">
    <property type="entry name" value="UDP-Glycosyltransferase/glycogen phosphorylase"/>
    <property type="match status" value="1"/>
</dbReference>
<dbReference type="PANTHER" id="PTHR45947:SF13">
    <property type="entry name" value="TRANSFERASE"/>
    <property type="match status" value="1"/>
</dbReference>
<sequence>MKILTINNYHRILGGSDAVFFRTAELLQRAGHSVVSYAAASEGDAPSPYASYFPATLNTRAPRLQDITRYIHNREAARRLDDLIKAEGPFDLAHLHIYYGQLTASILPVLRRHNIPIVQTLHEYKLACPIYTMERDGKVCDDCIEGSTLNVLRHRCKGGSLVHSLAVFAEFWASRLQGDISDISRFICVSDFQRRIMERAGVPRNKLTTLHNFVDLPYEVPAANRGQYLLYFGRIEKLKGVGTLVNAARRCNIALKIAGTGAMAGDLAAAIASHPNIEYLGYMSGAPLAGLVANARAVVVPSEWYENCPMSVLEAKAAGVPVIGARVGGIPELIRDGKDGFLFNPGDEEDLLRVIALLDGCDLRRMGDAARHDIAERFAAEAHLAQLLEIYAAAQAGRLA</sequence>
<dbReference type="Proteomes" id="UP000240800">
    <property type="component" value="Unassembled WGS sequence"/>
</dbReference>
<feature type="domain" description="Glycosyltransferase subfamily 4-like N-terminal" evidence="1">
    <location>
        <begin position="14"/>
        <end position="216"/>
    </location>
</feature>
<dbReference type="Gene3D" id="3.40.50.2000">
    <property type="entry name" value="Glycogen Phosphorylase B"/>
    <property type="match status" value="2"/>
</dbReference>
<dbReference type="PANTHER" id="PTHR45947">
    <property type="entry name" value="SULFOQUINOVOSYL TRANSFERASE SQD2"/>
    <property type="match status" value="1"/>
</dbReference>
<evidence type="ECO:0000313" key="3">
    <source>
        <dbReference type="Proteomes" id="UP000240800"/>
    </source>
</evidence>
<name>A0ABX5J3R1_9RHOB</name>
<keyword evidence="3" id="KW-1185">Reference proteome</keyword>
<protein>
    <submittedName>
        <fullName evidence="2">Glycosyltransferase involved in cell wall biosynthesis</fullName>
    </submittedName>
</protein>
<dbReference type="EMBL" id="PZZW01000011">
    <property type="protein sequence ID" value="PTM75581.1"/>
    <property type="molecule type" value="Genomic_DNA"/>
</dbReference>
<dbReference type="RefSeq" id="WP_235836953.1">
    <property type="nucleotide sequence ID" value="NZ_MABH01000122.1"/>
</dbReference>
<evidence type="ECO:0000259" key="1">
    <source>
        <dbReference type="Pfam" id="PF13439"/>
    </source>
</evidence>
<gene>
    <name evidence="2" type="ORF">C8J29_11161</name>
</gene>
<accession>A0ABX5J3R1</accession>
<organism evidence="2 3">
    <name type="scientific">Cereibacter johrii</name>
    <dbReference type="NCBI Taxonomy" id="445629"/>
    <lineage>
        <taxon>Bacteria</taxon>
        <taxon>Pseudomonadati</taxon>
        <taxon>Pseudomonadota</taxon>
        <taxon>Alphaproteobacteria</taxon>
        <taxon>Rhodobacterales</taxon>
        <taxon>Paracoccaceae</taxon>
        <taxon>Cereibacter</taxon>
    </lineage>
</organism>
<comment type="caution">
    <text evidence="2">The sequence shown here is derived from an EMBL/GenBank/DDBJ whole genome shotgun (WGS) entry which is preliminary data.</text>
</comment>
<dbReference type="InterPro" id="IPR050194">
    <property type="entry name" value="Glycosyltransferase_grp1"/>
</dbReference>